<gene>
    <name evidence="1" type="ORF">PAN31108_03864</name>
</gene>
<dbReference type="AlphaFoldDB" id="A0A5E4XH70"/>
<dbReference type="Proteomes" id="UP000406256">
    <property type="component" value="Unassembled WGS sequence"/>
</dbReference>
<organism evidence="1 2">
    <name type="scientific">Pandoraea anhela</name>
    <dbReference type="NCBI Taxonomy" id="2508295"/>
    <lineage>
        <taxon>Bacteria</taxon>
        <taxon>Pseudomonadati</taxon>
        <taxon>Pseudomonadota</taxon>
        <taxon>Betaproteobacteria</taxon>
        <taxon>Burkholderiales</taxon>
        <taxon>Burkholderiaceae</taxon>
        <taxon>Pandoraea</taxon>
    </lineage>
</organism>
<proteinExistence type="predicted"/>
<keyword evidence="2" id="KW-1185">Reference proteome</keyword>
<protein>
    <submittedName>
        <fullName evidence="1">Uncharacterized protein</fullName>
    </submittedName>
</protein>
<dbReference type="EMBL" id="CABPSB010000016">
    <property type="protein sequence ID" value="VVE35572.1"/>
    <property type="molecule type" value="Genomic_DNA"/>
</dbReference>
<accession>A0A5E4XH70</accession>
<evidence type="ECO:0000313" key="2">
    <source>
        <dbReference type="Proteomes" id="UP000406256"/>
    </source>
</evidence>
<evidence type="ECO:0000313" key="1">
    <source>
        <dbReference type="EMBL" id="VVE35572.1"/>
    </source>
</evidence>
<reference evidence="1 2" key="1">
    <citation type="submission" date="2019-08" db="EMBL/GenBank/DDBJ databases">
        <authorList>
            <person name="Peeters C."/>
        </authorList>
    </citation>
    <scope>NUCLEOTIDE SEQUENCE [LARGE SCALE GENOMIC DNA]</scope>
    <source>
        <strain evidence="1 2">LMG 31108</strain>
    </source>
</reference>
<sequence length="193" mass="21791">MIAKPAPQTTNEKSVVALSVLLGKVIANPKDYVGDHQLVSALKRQSRLAEYSNPKNGISATSRSTVERLAEKLLDGGFSYFDNLRITALGEVEDEGLRSFKAKRRTKKRFAEDLEQAKSERIQSMVDLWHVTKAFHEALTAGRQVANLSRNPGVVERWEKEEERLLAMFDLAERPVVEVGSDTEAWLQRLRQL</sequence>
<name>A0A5E4XH70_9BURK</name>
<dbReference type="RefSeq" id="WP_150670397.1">
    <property type="nucleotide sequence ID" value="NZ_CABPSB010000016.1"/>
</dbReference>
<dbReference type="OrthoDB" id="6885865at2"/>